<gene>
    <name evidence="3" type="ORF">MANES_11G158100v8</name>
</gene>
<dbReference type="Gramene" id="Manes.11G158100.1.v8.1">
    <property type="protein sequence ID" value="Manes.11G158100.1.v8.1.CDS"/>
    <property type="gene ID" value="Manes.11G158100.v8.1"/>
</dbReference>
<evidence type="ECO:0008006" key="5">
    <source>
        <dbReference type="Google" id="ProtNLM"/>
    </source>
</evidence>
<dbReference type="AlphaFoldDB" id="A0A2C9V1I8"/>
<evidence type="ECO:0000256" key="2">
    <source>
        <dbReference type="SAM" id="SignalP"/>
    </source>
</evidence>
<feature type="signal peptide" evidence="2">
    <location>
        <begin position="1"/>
        <end position="25"/>
    </location>
</feature>
<reference evidence="4" key="1">
    <citation type="journal article" date="2016" name="Nat. Biotechnol.">
        <title>Sequencing wild and cultivated cassava and related species reveals extensive interspecific hybridization and genetic diversity.</title>
        <authorList>
            <person name="Bredeson J.V."/>
            <person name="Lyons J.B."/>
            <person name="Prochnik S.E."/>
            <person name="Wu G.A."/>
            <person name="Ha C.M."/>
            <person name="Edsinger-Gonzales E."/>
            <person name="Grimwood J."/>
            <person name="Schmutz J."/>
            <person name="Rabbi I.Y."/>
            <person name="Egesi C."/>
            <person name="Nauluvula P."/>
            <person name="Lebot V."/>
            <person name="Ndunguru J."/>
            <person name="Mkamilo G."/>
            <person name="Bart R.S."/>
            <person name="Setter T.L."/>
            <person name="Gleadow R.M."/>
            <person name="Kulakow P."/>
            <person name="Ferguson M.E."/>
            <person name="Rounsley S."/>
            <person name="Rokhsar D.S."/>
        </authorList>
    </citation>
    <scope>NUCLEOTIDE SEQUENCE [LARGE SCALE GENOMIC DNA]</scope>
    <source>
        <strain evidence="4">cv. AM560-2</strain>
    </source>
</reference>
<feature type="transmembrane region" description="Helical" evidence="1">
    <location>
        <begin position="250"/>
        <end position="270"/>
    </location>
</feature>
<dbReference type="STRING" id="3983.A0A2C9V1I8"/>
<feature type="chain" id="PRO_5012226177" description="Wall-associated receptor kinase galacturonan-binding domain-containing protein" evidence="2">
    <location>
        <begin position="26"/>
        <end position="271"/>
    </location>
</feature>
<dbReference type="OMA" id="DHIPNIC"/>
<name>A0A2C9V1I8_MANES</name>
<keyword evidence="2" id="KW-0732">Signal</keyword>
<evidence type="ECO:0000313" key="3">
    <source>
        <dbReference type="EMBL" id="OAY38159.1"/>
    </source>
</evidence>
<dbReference type="PANTHER" id="PTHR33355:SF11">
    <property type="entry name" value="WALL-ASSOCIATED RECEPTOR KINASE GALACTURONAN-BINDING DOMAIN-CONTAINING PROTEIN"/>
    <property type="match status" value="1"/>
</dbReference>
<accession>A0A2C9V1I8</accession>
<dbReference type="Proteomes" id="UP000091857">
    <property type="component" value="Chromosome 11"/>
</dbReference>
<evidence type="ECO:0000256" key="1">
    <source>
        <dbReference type="SAM" id="Phobius"/>
    </source>
</evidence>
<keyword evidence="4" id="KW-1185">Reference proteome</keyword>
<comment type="caution">
    <text evidence="3">The sequence shown here is derived from an EMBL/GenBank/DDBJ whole genome shotgun (WGS) entry which is preliminary data.</text>
</comment>
<dbReference type="PANTHER" id="PTHR33355">
    <property type="entry name" value="WALL-ASSOCIATED RECEPTOR KINASE CARBOXY-TERMINAL PROTEIN-RELATED"/>
    <property type="match status" value="1"/>
</dbReference>
<protein>
    <recommendedName>
        <fullName evidence="5">Wall-associated receptor kinase galacturonan-binding domain-containing protein</fullName>
    </recommendedName>
</protein>
<keyword evidence="1" id="KW-1133">Transmembrane helix</keyword>
<sequence length="271" mass="30157">MHTFKKLKLLVAVLIFHLLFATCQSQHSSTTFCGKIPIQSPFLSSNSTVQSPLNRMMLCRSQKLFFRTSLGLLPVSSVDYTTKTLIISQPSCSSSQHFVSPALLSAGFPTSKPNSLLLFNCSNKIHPMTSFKGNCSRLNACAPSSETHRLQIPYSCLLVPDFEKLDKGFHPKDLNCSHYSRVYRSSSSDDYSDEYELGTRISFDIPDHVPDVCNECKKPNGNCGVGLRCICHPKDCRDKVISMAGSFKSFGTNMFFSILSSIVVLVSFMIY</sequence>
<proteinExistence type="predicted"/>
<evidence type="ECO:0000313" key="4">
    <source>
        <dbReference type="Proteomes" id="UP000091857"/>
    </source>
</evidence>
<organism evidence="3 4">
    <name type="scientific">Manihot esculenta</name>
    <name type="common">Cassava</name>
    <name type="synonym">Jatropha manihot</name>
    <dbReference type="NCBI Taxonomy" id="3983"/>
    <lineage>
        <taxon>Eukaryota</taxon>
        <taxon>Viridiplantae</taxon>
        <taxon>Streptophyta</taxon>
        <taxon>Embryophyta</taxon>
        <taxon>Tracheophyta</taxon>
        <taxon>Spermatophyta</taxon>
        <taxon>Magnoliopsida</taxon>
        <taxon>eudicotyledons</taxon>
        <taxon>Gunneridae</taxon>
        <taxon>Pentapetalae</taxon>
        <taxon>rosids</taxon>
        <taxon>fabids</taxon>
        <taxon>Malpighiales</taxon>
        <taxon>Euphorbiaceae</taxon>
        <taxon>Crotonoideae</taxon>
        <taxon>Manihoteae</taxon>
        <taxon>Manihot</taxon>
    </lineage>
</organism>
<dbReference type="EMBL" id="CM004397">
    <property type="protein sequence ID" value="OAY38159.1"/>
    <property type="molecule type" value="Genomic_DNA"/>
</dbReference>
<dbReference type="OrthoDB" id="1870516at2759"/>
<keyword evidence="1" id="KW-0472">Membrane</keyword>
<keyword evidence="1" id="KW-0812">Transmembrane</keyword>